<reference evidence="7" key="1">
    <citation type="submission" date="2021-01" db="EMBL/GenBank/DDBJ databases">
        <title>Whole genome shotgun sequence of Actinoplanes tereljensis NBRC 105297.</title>
        <authorList>
            <person name="Komaki H."/>
            <person name="Tamura T."/>
        </authorList>
    </citation>
    <scope>NUCLEOTIDE SEQUENCE</scope>
    <source>
        <strain evidence="7">NBRC 105297</strain>
    </source>
</reference>
<keyword evidence="3 6" id="KW-0812">Transmembrane</keyword>
<dbReference type="InterPro" id="IPR001123">
    <property type="entry name" value="LeuE-type"/>
</dbReference>
<gene>
    <name evidence="7" type="ORF">Ate02nite_37250</name>
</gene>
<evidence type="ECO:0000256" key="1">
    <source>
        <dbReference type="ARBA" id="ARBA00004651"/>
    </source>
</evidence>
<dbReference type="PANTHER" id="PTHR30086">
    <property type="entry name" value="ARGININE EXPORTER PROTEIN ARGO"/>
    <property type="match status" value="1"/>
</dbReference>
<evidence type="ECO:0000313" key="7">
    <source>
        <dbReference type="EMBL" id="GIF20995.1"/>
    </source>
</evidence>
<feature type="transmembrane region" description="Helical" evidence="6">
    <location>
        <begin position="6"/>
        <end position="26"/>
    </location>
</feature>
<accession>A0A919NLJ4</accession>
<evidence type="ECO:0000313" key="8">
    <source>
        <dbReference type="Proteomes" id="UP000623608"/>
    </source>
</evidence>
<dbReference type="AlphaFoldDB" id="A0A919NLJ4"/>
<dbReference type="EMBL" id="BOMY01000024">
    <property type="protein sequence ID" value="GIF20995.1"/>
    <property type="molecule type" value="Genomic_DNA"/>
</dbReference>
<dbReference type="Proteomes" id="UP000623608">
    <property type="component" value="Unassembled WGS sequence"/>
</dbReference>
<evidence type="ECO:0000256" key="2">
    <source>
        <dbReference type="ARBA" id="ARBA00022475"/>
    </source>
</evidence>
<dbReference type="GO" id="GO:0015171">
    <property type="term" value="F:amino acid transmembrane transporter activity"/>
    <property type="evidence" value="ECO:0007669"/>
    <property type="project" value="TreeGrafter"/>
</dbReference>
<keyword evidence="5 6" id="KW-0472">Membrane</keyword>
<evidence type="ECO:0000256" key="6">
    <source>
        <dbReference type="SAM" id="Phobius"/>
    </source>
</evidence>
<feature type="transmembrane region" description="Helical" evidence="6">
    <location>
        <begin position="144"/>
        <end position="168"/>
    </location>
</feature>
<protein>
    <recommendedName>
        <fullName evidence="9">LysE family translocator</fullName>
    </recommendedName>
</protein>
<sequence length="204" mass="20901">MEMIGVGLAIGLAAGISPGPLMVLVITQTLRSGWRAGVLTAAAPLVSDAVVIAGVILVLSALPARALPIMGVIGGGYVIWSGLETWREARIGRMETGAEAGSALQALRRAATINVLSPHPWLTWATAMGPLTLTTWHRSPPAGAALVTGFYVSLIGAKALLAVLIAGGRNRLTDAGYRRSLQAGAILLAVAGLALIADFLPQAL</sequence>
<dbReference type="PANTHER" id="PTHR30086:SF20">
    <property type="entry name" value="ARGININE EXPORTER PROTEIN ARGO-RELATED"/>
    <property type="match status" value="1"/>
</dbReference>
<organism evidence="7 8">
    <name type="scientific">Paractinoplanes tereljensis</name>
    <dbReference type="NCBI Taxonomy" id="571912"/>
    <lineage>
        <taxon>Bacteria</taxon>
        <taxon>Bacillati</taxon>
        <taxon>Actinomycetota</taxon>
        <taxon>Actinomycetes</taxon>
        <taxon>Micromonosporales</taxon>
        <taxon>Micromonosporaceae</taxon>
        <taxon>Paractinoplanes</taxon>
    </lineage>
</organism>
<comment type="subcellular location">
    <subcellularLocation>
        <location evidence="1">Cell membrane</location>
        <topology evidence="1">Multi-pass membrane protein</topology>
    </subcellularLocation>
</comment>
<proteinExistence type="predicted"/>
<evidence type="ECO:0008006" key="9">
    <source>
        <dbReference type="Google" id="ProtNLM"/>
    </source>
</evidence>
<keyword evidence="8" id="KW-1185">Reference proteome</keyword>
<evidence type="ECO:0000256" key="3">
    <source>
        <dbReference type="ARBA" id="ARBA00022692"/>
    </source>
</evidence>
<name>A0A919NLJ4_9ACTN</name>
<comment type="caution">
    <text evidence="7">The sequence shown here is derived from an EMBL/GenBank/DDBJ whole genome shotgun (WGS) entry which is preliminary data.</text>
</comment>
<feature type="transmembrane region" description="Helical" evidence="6">
    <location>
        <begin position="66"/>
        <end position="83"/>
    </location>
</feature>
<evidence type="ECO:0000256" key="5">
    <source>
        <dbReference type="ARBA" id="ARBA00023136"/>
    </source>
</evidence>
<dbReference type="Pfam" id="PF01810">
    <property type="entry name" value="LysE"/>
    <property type="match status" value="1"/>
</dbReference>
<feature type="transmembrane region" description="Helical" evidence="6">
    <location>
        <begin position="38"/>
        <end position="60"/>
    </location>
</feature>
<keyword evidence="4 6" id="KW-1133">Transmembrane helix</keyword>
<dbReference type="GO" id="GO:0005886">
    <property type="term" value="C:plasma membrane"/>
    <property type="evidence" value="ECO:0007669"/>
    <property type="project" value="UniProtKB-SubCell"/>
</dbReference>
<feature type="transmembrane region" description="Helical" evidence="6">
    <location>
        <begin position="180"/>
        <end position="200"/>
    </location>
</feature>
<keyword evidence="2" id="KW-1003">Cell membrane</keyword>
<evidence type="ECO:0000256" key="4">
    <source>
        <dbReference type="ARBA" id="ARBA00022989"/>
    </source>
</evidence>